<evidence type="ECO:0000313" key="4">
    <source>
        <dbReference type="Proteomes" id="UP000284403"/>
    </source>
</evidence>
<feature type="chain" id="PRO_5019024984" evidence="2">
    <location>
        <begin position="28"/>
        <end position="144"/>
    </location>
</feature>
<feature type="signal peptide" evidence="2">
    <location>
        <begin position="1"/>
        <end position="27"/>
    </location>
</feature>
<evidence type="ECO:0000256" key="1">
    <source>
        <dbReference type="SAM" id="MobiDB-lite"/>
    </source>
</evidence>
<keyword evidence="4" id="KW-1185">Reference proteome</keyword>
<keyword evidence="2" id="KW-0732">Signal</keyword>
<reference evidence="3 4" key="1">
    <citation type="journal article" date="2018" name="BMC Genomics">
        <title>Genomic comparison of Trypanosoma conorhini and Trypanosoma rangeli to Trypanosoma cruzi strains of high and low virulence.</title>
        <authorList>
            <person name="Bradwell K.R."/>
            <person name="Koparde V.N."/>
            <person name="Matveyev A.V."/>
            <person name="Serrano M.G."/>
            <person name="Alves J.M."/>
            <person name="Parikh H."/>
            <person name="Huang B."/>
            <person name="Lee V."/>
            <person name="Espinosa-Alvarez O."/>
            <person name="Ortiz P.A."/>
            <person name="Costa-Martins A.G."/>
            <person name="Teixeira M.M."/>
            <person name="Buck G.A."/>
        </authorList>
    </citation>
    <scope>NUCLEOTIDE SEQUENCE [LARGE SCALE GENOMIC DNA]</scope>
    <source>
        <strain evidence="3 4">025E</strain>
    </source>
</reference>
<dbReference type="AlphaFoldDB" id="A0A422MRC5"/>
<comment type="caution">
    <text evidence="3">The sequence shown here is derived from an EMBL/GenBank/DDBJ whole genome shotgun (WGS) entry which is preliminary data.</text>
</comment>
<proteinExistence type="predicted"/>
<feature type="region of interest" description="Disordered" evidence="1">
    <location>
        <begin position="32"/>
        <end position="88"/>
    </location>
</feature>
<dbReference type="EMBL" id="MKKU01001379">
    <property type="protein sequence ID" value="RNE95740.1"/>
    <property type="molecule type" value="Genomic_DNA"/>
</dbReference>
<feature type="compositionally biased region" description="Low complexity" evidence="1">
    <location>
        <begin position="56"/>
        <end position="65"/>
    </location>
</feature>
<dbReference type="RefSeq" id="XP_029223141.1">
    <property type="nucleotide sequence ID" value="XM_029376822.1"/>
</dbReference>
<feature type="compositionally biased region" description="Basic residues" evidence="1">
    <location>
        <begin position="78"/>
        <end position="87"/>
    </location>
</feature>
<sequence>MPVASLSRLALALALVCALMCLQLVAAQGLGEAAAKSSRPPRRVLRPPRGLPWNPPRRTSPSSSRIRGRLPALPASQSRRRCSRRRQTSFVFVPVGRQGAVPGARRRLRDTSEAHSMRRGLHTSAPPPVGVLGVGTLGRLYFLI</sequence>
<evidence type="ECO:0000256" key="2">
    <source>
        <dbReference type="SAM" id="SignalP"/>
    </source>
</evidence>
<name>A0A422MRC5_9TRYP</name>
<dbReference type="Proteomes" id="UP000284403">
    <property type="component" value="Unassembled WGS sequence"/>
</dbReference>
<evidence type="ECO:0000313" key="3">
    <source>
        <dbReference type="EMBL" id="RNE95740.1"/>
    </source>
</evidence>
<accession>A0A422MRC5</accession>
<protein>
    <submittedName>
        <fullName evidence="3">Uncharacterized protein</fullName>
    </submittedName>
</protein>
<dbReference type="GeneID" id="40323641"/>
<organism evidence="3 4">
    <name type="scientific">Trypanosoma conorhini</name>
    <dbReference type="NCBI Taxonomy" id="83891"/>
    <lineage>
        <taxon>Eukaryota</taxon>
        <taxon>Discoba</taxon>
        <taxon>Euglenozoa</taxon>
        <taxon>Kinetoplastea</taxon>
        <taxon>Metakinetoplastina</taxon>
        <taxon>Trypanosomatida</taxon>
        <taxon>Trypanosomatidae</taxon>
        <taxon>Trypanosoma</taxon>
    </lineage>
</organism>
<feature type="region of interest" description="Disordered" evidence="1">
    <location>
        <begin position="101"/>
        <end position="122"/>
    </location>
</feature>
<gene>
    <name evidence="3" type="ORF">Tco025E_10030</name>
</gene>